<proteinExistence type="predicted"/>
<name>A0A1M6SM68_9AQUI</name>
<evidence type="ECO:0000313" key="2">
    <source>
        <dbReference type="EMBL" id="SHK45736.1"/>
    </source>
</evidence>
<dbReference type="OrthoDB" id="12947at2"/>
<protein>
    <recommendedName>
        <fullName evidence="4">DUF3108 domain-containing protein</fullName>
    </recommendedName>
</protein>
<dbReference type="RefSeq" id="WP_079654188.1">
    <property type="nucleotide sequence ID" value="NZ_LT670846.1"/>
</dbReference>
<dbReference type="Pfam" id="PF11306">
    <property type="entry name" value="DUF3108"/>
    <property type="match status" value="1"/>
</dbReference>
<evidence type="ECO:0000256" key="1">
    <source>
        <dbReference type="SAM" id="SignalP"/>
    </source>
</evidence>
<keyword evidence="3" id="KW-1185">Reference proteome</keyword>
<dbReference type="Proteomes" id="UP000189810">
    <property type="component" value="Chromosome I"/>
</dbReference>
<dbReference type="AlphaFoldDB" id="A0A1M6SM68"/>
<dbReference type="EMBL" id="LT670846">
    <property type="protein sequence ID" value="SHK45736.1"/>
    <property type="molecule type" value="Genomic_DNA"/>
</dbReference>
<dbReference type="InterPro" id="IPR021457">
    <property type="entry name" value="DUF3108"/>
</dbReference>
<keyword evidence="1" id="KW-0732">Signal</keyword>
<feature type="chain" id="PRO_5012161033" description="DUF3108 domain-containing protein" evidence="1">
    <location>
        <begin position="19"/>
        <end position="246"/>
    </location>
</feature>
<feature type="signal peptide" evidence="1">
    <location>
        <begin position="1"/>
        <end position="18"/>
    </location>
</feature>
<sequence length="246" mass="28903">MILLLLIFSFVYANSLTACYDAKYLFFTVAKTCITYKIEDKTLEVSSFAKTVGVGGWVKRVYNTGSARISLKDLRPLKFEYHQEEGTFKRDQFYTFNNNNILVKKIHYVGLSNQVERSEEKVYPYKGYVDPYTAALILYRDSQRKDRGSVFMFYDDREYVIPYSVLAVEWVETPAGRFYSRLLEVYPNVETKGLLKPKGRWYLWIDQETLLPVQMELGFILGSVKVYLTSLQGDKYLLREVFTYHR</sequence>
<dbReference type="STRING" id="381751.SAMN05444391_1078"/>
<accession>A0A1M6SM68</accession>
<reference evidence="2 3" key="1">
    <citation type="submission" date="2016-11" db="EMBL/GenBank/DDBJ databases">
        <authorList>
            <person name="Jaros S."/>
            <person name="Januszkiewicz K."/>
            <person name="Wedrychowicz H."/>
        </authorList>
    </citation>
    <scope>NUCLEOTIDE SEQUENCE [LARGE SCALE GENOMIC DNA]</scope>
    <source>
        <strain evidence="2 3">DSM 19557</strain>
    </source>
</reference>
<organism evidence="2 3">
    <name type="scientific">Thermocrinis minervae</name>
    <dbReference type="NCBI Taxonomy" id="381751"/>
    <lineage>
        <taxon>Bacteria</taxon>
        <taxon>Pseudomonadati</taxon>
        <taxon>Aquificota</taxon>
        <taxon>Aquificia</taxon>
        <taxon>Aquificales</taxon>
        <taxon>Aquificaceae</taxon>
        <taxon>Thermocrinis</taxon>
    </lineage>
</organism>
<gene>
    <name evidence="2" type="ORF">SAMN05444391_1078</name>
</gene>
<evidence type="ECO:0000313" key="3">
    <source>
        <dbReference type="Proteomes" id="UP000189810"/>
    </source>
</evidence>
<evidence type="ECO:0008006" key="4">
    <source>
        <dbReference type="Google" id="ProtNLM"/>
    </source>
</evidence>